<dbReference type="AlphaFoldDB" id="A0A0A9GQX2"/>
<accession>A0A0A9GQX2</accession>
<organism evidence="1">
    <name type="scientific">Arundo donax</name>
    <name type="common">Giant reed</name>
    <name type="synonym">Donax arundinaceus</name>
    <dbReference type="NCBI Taxonomy" id="35708"/>
    <lineage>
        <taxon>Eukaryota</taxon>
        <taxon>Viridiplantae</taxon>
        <taxon>Streptophyta</taxon>
        <taxon>Embryophyta</taxon>
        <taxon>Tracheophyta</taxon>
        <taxon>Spermatophyta</taxon>
        <taxon>Magnoliopsida</taxon>
        <taxon>Liliopsida</taxon>
        <taxon>Poales</taxon>
        <taxon>Poaceae</taxon>
        <taxon>PACMAD clade</taxon>
        <taxon>Arundinoideae</taxon>
        <taxon>Arundineae</taxon>
        <taxon>Arundo</taxon>
    </lineage>
</organism>
<protein>
    <submittedName>
        <fullName evidence="1">Uncharacterized protein</fullName>
    </submittedName>
</protein>
<dbReference type="EMBL" id="GBRH01172945">
    <property type="protein sequence ID" value="JAE24951.1"/>
    <property type="molecule type" value="Transcribed_RNA"/>
</dbReference>
<name>A0A0A9GQX2_ARUDO</name>
<proteinExistence type="predicted"/>
<reference evidence="1" key="1">
    <citation type="submission" date="2014-09" db="EMBL/GenBank/DDBJ databases">
        <authorList>
            <person name="Magalhaes I.L.F."/>
            <person name="Oliveira U."/>
            <person name="Santos F.R."/>
            <person name="Vidigal T.H.D.A."/>
            <person name="Brescovit A.D."/>
            <person name="Santos A.J."/>
        </authorList>
    </citation>
    <scope>NUCLEOTIDE SEQUENCE</scope>
    <source>
        <tissue evidence="1">Shoot tissue taken approximately 20 cm above the soil surface</tissue>
    </source>
</reference>
<evidence type="ECO:0000313" key="1">
    <source>
        <dbReference type="EMBL" id="JAE24951.1"/>
    </source>
</evidence>
<sequence>MAPPASRALAATATAAVPAALLSEARTVTEEDLLLAVARAGARKEGAVTAAEEREAIAS</sequence>
<reference evidence="1" key="2">
    <citation type="journal article" date="2015" name="Data Brief">
        <title>Shoot transcriptome of the giant reed, Arundo donax.</title>
        <authorList>
            <person name="Barrero R.A."/>
            <person name="Guerrero F.D."/>
            <person name="Moolhuijzen P."/>
            <person name="Goolsby J.A."/>
            <person name="Tidwell J."/>
            <person name="Bellgard S.E."/>
            <person name="Bellgard M.I."/>
        </authorList>
    </citation>
    <scope>NUCLEOTIDE SEQUENCE</scope>
    <source>
        <tissue evidence="1">Shoot tissue taken approximately 20 cm above the soil surface</tissue>
    </source>
</reference>